<protein>
    <submittedName>
        <fullName evidence="3">Uncharacterized protein</fullName>
    </submittedName>
</protein>
<keyword evidence="2" id="KW-1133">Transmembrane helix</keyword>
<feature type="transmembrane region" description="Helical" evidence="2">
    <location>
        <begin position="234"/>
        <end position="255"/>
    </location>
</feature>
<keyword evidence="2" id="KW-0472">Membrane</keyword>
<dbReference type="AlphaFoldDB" id="A0A644U7T3"/>
<accession>A0A644U7T3</accession>
<comment type="caution">
    <text evidence="3">The sequence shown here is derived from an EMBL/GenBank/DDBJ whole genome shotgun (WGS) entry which is preliminary data.</text>
</comment>
<gene>
    <name evidence="3" type="ORF">SDC9_20817</name>
</gene>
<feature type="region of interest" description="Disordered" evidence="1">
    <location>
        <begin position="263"/>
        <end position="293"/>
    </location>
</feature>
<dbReference type="EMBL" id="VSSQ01000084">
    <property type="protein sequence ID" value="MPL74998.1"/>
    <property type="molecule type" value="Genomic_DNA"/>
</dbReference>
<keyword evidence="2" id="KW-0812">Transmembrane</keyword>
<evidence type="ECO:0000313" key="3">
    <source>
        <dbReference type="EMBL" id="MPL74998.1"/>
    </source>
</evidence>
<name>A0A644U7T3_9ZZZZ</name>
<sequence>MVRRLVISLLVIVLTLSISVVPGYAEVNPPLKISLIATHVMPEYDTTDVLVIHGINFMNNSPNDYSGEVRFAVPKGTTNNIVVENTPESKGNDSHLSVKVEDKGEHAELVWNPTKPIKANESYPVHLEYYYNSLPGTGQKEFTYTLFPISDIDQAQVNVYQPLKATEFKMEPEGKFAQKDSEGFNIYSINTASLRKGQNYNVKISYNKTDAEPSIKAPTSFQTTGSSGKEKGSLSSAAVLFPMVGMLALVILIAIKSFNTPSVDVDSTRRPKKSNPGNLEKKPSSKAESSFAQEKRKLRQKLLDGEISEETYREILADIEQDYK</sequence>
<evidence type="ECO:0000256" key="2">
    <source>
        <dbReference type="SAM" id="Phobius"/>
    </source>
</evidence>
<proteinExistence type="predicted"/>
<organism evidence="3">
    <name type="scientific">bioreactor metagenome</name>
    <dbReference type="NCBI Taxonomy" id="1076179"/>
    <lineage>
        <taxon>unclassified sequences</taxon>
        <taxon>metagenomes</taxon>
        <taxon>ecological metagenomes</taxon>
    </lineage>
</organism>
<evidence type="ECO:0000256" key="1">
    <source>
        <dbReference type="SAM" id="MobiDB-lite"/>
    </source>
</evidence>
<reference evidence="3" key="1">
    <citation type="submission" date="2019-08" db="EMBL/GenBank/DDBJ databases">
        <authorList>
            <person name="Kucharzyk K."/>
            <person name="Murdoch R.W."/>
            <person name="Higgins S."/>
            <person name="Loffler F."/>
        </authorList>
    </citation>
    <scope>NUCLEOTIDE SEQUENCE</scope>
</reference>